<protein>
    <recommendedName>
        <fullName evidence="7">BHLH domain-containing protein</fullName>
    </recommendedName>
</protein>
<accession>A0A9E7GWH4</accession>
<dbReference type="InterPro" id="IPR036638">
    <property type="entry name" value="HLH_DNA-bd_sf"/>
</dbReference>
<name>A0A9E7GWH4_9LILI</name>
<dbReference type="Proteomes" id="UP001055439">
    <property type="component" value="Chromosome 8"/>
</dbReference>
<evidence type="ECO:0000256" key="1">
    <source>
        <dbReference type="ARBA" id="ARBA00004123"/>
    </source>
</evidence>
<dbReference type="PANTHER" id="PTHR12565:SF458">
    <property type="entry name" value="TRANSCRIPTION FACTOR BHLH49"/>
    <property type="match status" value="1"/>
</dbReference>
<gene>
    <name evidence="8" type="ORF">MUK42_07319</name>
</gene>
<dbReference type="AlphaFoldDB" id="A0A9E7GWH4"/>
<feature type="region of interest" description="Disordered" evidence="6">
    <location>
        <begin position="256"/>
        <end position="318"/>
    </location>
</feature>
<organism evidence="8 9">
    <name type="scientific">Musa troglodytarum</name>
    <name type="common">fe'i banana</name>
    <dbReference type="NCBI Taxonomy" id="320322"/>
    <lineage>
        <taxon>Eukaryota</taxon>
        <taxon>Viridiplantae</taxon>
        <taxon>Streptophyta</taxon>
        <taxon>Embryophyta</taxon>
        <taxon>Tracheophyta</taxon>
        <taxon>Spermatophyta</taxon>
        <taxon>Magnoliopsida</taxon>
        <taxon>Liliopsida</taxon>
        <taxon>Zingiberales</taxon>
        <taxon>Musaceae</taxon>
        <taxon>Musa</taxon>
    </lineage>
</organism>
<evidence type="ECO:0000256" key="6">
    <source>
        <dbReference type="SAM" id="MobiDB-lite"/>
    </source>
</evidence>
<evidence type="ECO:0000256" key="4">
    <source>
        <dbReference type="ARBA" id="ARBA00023163"/>
    </source>
</evidence>
<evidence type="ECO:0000313" key="8">
    <source>
        <dbReference type="EMBL" id="URE22245.1"/>
    </source>
</evidence>
<evidence type="ECO:0000256" key="2">
    <source>
        <dbReference type="ARBA" id="ARBA00005510"/>
    </source>
</evidence>
<dbReference type="Gene3D" id="4.10.280.10">
    <property type="entry name" value="Helix-loop-helix DNA-binding domain"/>
    <property type="match status" value="1"/>
</dbReference>
<feature type="compositionally biased region" description="Basic and acidic residues" evidence="6">
    <location>
        <begin position="256"/>
        <end position="266"/>
    </location>
</feature>
<dbReference type="GO" id="GO:0003700">
    <property type="term" value="F:DNA-binding transcription factor activity"/>
    <property type="evidence" value="ECO:0007669"/>
    <property type="project" value="TreeGrafter"/>
</dbReference>
<evidence type="ECO:0000313" key="9">
    <source>
        <dbReference type="Proteomes" id="UP001055439"/>
    </source>
</evidence>
<sequence length="465" mass="52211">METKRGKQSRRQTDSAVCSIVRQQYQLSVHAFLMQLADDDDDDDDDMRLLFLLEKMMTHRHQRSTQPNTRATVLNRPSSLLGITSTELTLLRGFATLQRDRSADEEFPHLSFLSLQKEAGADNCVCDKKEAVVTHHLHFTVPISSCCESSCSLLSEAMFWHTNYSRLAEEQLSMGEPKLPLQMMASSCQDYHLILDSACLPNMEMPIWPQQLGEIGYYPWFEADPKISATDAVTHVTGSSTSDNCSGAPCIIRSPVLDEPHGDEIPRPQPGCAERKRKPNSAGACLIAGKSQDAPESEKRPKVDGKKASGTCSEPPPVDFIHVRARRGEATDSHSLAERVRRKKISERMNVLESLVPGCHQIKGRALVLDEIINYVRSLQNQVEFLSMKLALLSPMFHDLGYLGGQPEDDSSFRRQDLEQEQRCLDEMEFNDMLLFSAENVEEPLMLPPIQNLAATHIMHHQAPT</sequence>
<comment type="similarity">
    <text evidence="2">Belongs to the bHLH protein family.</text>
</comment>
<dbReference type="GO" id="GO:0046983">
    <property type="term" value="F:protein dimerization activity"/>
    <property type="evidence" value="ECO:0007669"/>
    <property type="project" value="InterPro"/>
</dbReference>
<keyword evidence="5" id="KW-0539">Nucleus</keyword>
<dbReference type="InterPro" id="IPR024097">
    <property type="entry name" value="bHLH_ZIP_TF"/>
</dbReference>
<evidence type="ECO:0000259" key="7">
    <source>
        <dbReference type="PROSITE" id="PS50888"/>
    </source>
</evidence>
<keyword evidence="9" id="KW-1185">Reference proteome</keyword>
<dbReference type="Pfam" id="PF00010">
    <property type="entry name" value="HLH"/>
    <property type="match status" value="1"/>
</dbReference>
<dbReference type="OrthoDB" id="1928604at2759"/>
<dbReference type="GO" id="GO:0005634">
    <property type="term" value="C:nucleus"/>
    <property type="evidence" value="ECO:0007669"/>
    <property type="project" value="UniProtKB-SubCell"/>
</dbReference>
<dbReference type="SUPFAM" id="SSF47459">
    <property type="entry name" value="HLH, helix-loop-helix DNA-binding domain"/>
    <property type="match status" value="1"/>
</dbReference>
<dbReference type="EMBL" id="CP097510">
    <property type="protein sequence ID" value="URE22245.1"/>
    <property type="molecule type" value="Genomic_DNA"/>
</dbReference>
<comment type="subcellular location">
    <subcellularLocation>
        <location evidence="1">Nucleus</location>
    </subcellularLocation>
</comment>
<evidence type="ECO:0000256" key="5">
    <source>
        <dbReference type="ARBA" id="ARBA00023242"/>
    </source>
</evidence>
<reference evidence="8" key="1">
    <citation type="submission" date="2022-05" db="EMBL/GenBank/DDBJ databases">
        <title>The Musa troglodytarum L. genome provides insights into the mechanism of non-climacteric behaviour and enrichment of carotenoids.</title>
        <authorList>
            <person name="Wang J."/>
        </authorList>
    </citation>
    <scope>NUCLEOTIDE SEQUENCE</scope>
    <source>
        <tissue evidence="8">Leaf</tissue>
    </source>
</reference>
<keyword evidence="3" id="KW-0805">Transcription regulation</keyword>
<dbReference type="InterPro" id="IPR011598">
    <property type="entry name" value="bHLH_dom"/>
</dbReference>
<dbReference type="PROSITE" id="PS50888">
    <property type="entry name" value="BHLH"/>
    <property type="match status" value="1"/>
</dbReference>
<evidence type="ECO:0000256" key="3">
    <source>
        <dbReference type="ARBA" id="ARBA00023015"/>
    </source>
</evidence>
<keyword evidence="4" id="KW-0804">Transcription</keyword>
<feature type="domain" description="BHLH" evidence="7">
    <location>
        <begin position="329"/>
        <end position="379"/>
    </location>
</feature>
<feature type="compositionally biased region" description="Basic and acidic residues" evidence="6">
    <location>
        <begin position="296"/>
        <end position="307"/>
    </location>
</feature>
<dbReference type="PANTHER" id="PTHR12565">
    <property type="entry name" value="STEROL REGULATORY ELEMENT-BINDING PROTEIN"/>
    <property type="match status" value="1"/>
</dbReference>
<proteinExistence type="inferred from homology"/>
<dbReference type="SMART" id="SM00353">
    <property type="entry name" value="HLH"/>
    <property type="match status" value="1"/>
</dbReference>